<feature type="compositionally biased region" description="Pro residues" evidence="3">
    <location>
        <begin position="169"/>
        <end position="178"/>
    </location>
</feature>
<keyword evidence="2" id="KW-0808">Transferase</keyword>
<dbReference type="PANTHER" id="PTHR43861">
    <property type="entry name" value="TRANS-ACONITATE 2-METHYLTRANSFERASE-RELATED"/>
    <property type="match status" value="1"/>
</dbReference>
<keyword evidence="6" id="KW-1185">Reference proteome</keyword>
<evidence type="ECO:0000256" key="1">
    <source>
        <dbReference type="ARBA" id="ARBA00022603"/>
    </source>
</evidence>
<dbReference type="AlphaFoldDB" id="A0A328C9W5"/>
<protein>
    <recommendedName>
        <fullName evidence="4">Methyltransferase domain-containing protein</fullName>
    </recommendedName>
</protein>
<evidence type="ECO:0000256" key="3">
    <source>
        <dbReference type="SAM" id="MobiDB-lite"/>
    </source>
</evidence>
<feature type="compositionally biased region" description="Pro residues" evidence="3">
    <location>
        <begin position="196"/>
        <end position="214"/>
    </location>
</feature>
<dbReference type="OrthoDB" id="5298787at2"/>
<dbReference type="CDD" id="cd02440">
    <property type="entry name" value="AdoMet_MTases"/>
    <property type="match status" value="1"/>
</dbReference>
<dbReference type="Pfam" id="PF13649">
    <property type="entry name" value="Methyltransf_25"/>
    <property type="match status" value="1"/>
</dbReference>
<comment type="caution">
    <text evidence="5">The sequence shown here is derived from an EMBL/GenBank/DDBJ whole genome shotgun (WGS) entry which is preliminary data.</text>
</comment>
<dbReference type="GO" id="GO:0032259">
    <property type="term" value="P:methylation"/>
    <property type="evidence" value="ECO:0007669"/>
    <property type="project" value="UniProtKB-KW"/>
</dbReference>
<reference evidence="5 6" key="1">
    <citation type="submission" date="2018-05" db="EMBL/GenBank/DDBJ databases">
        <title>Lujinxingia marina gen. nov. sp. nov., a new facultative anaerobic member of the class Deltaproteobacteria, and proposal of Lujinxingaceae fam. nov.</title>
        <authorList>
            <person name="Li C.-M."/>
        </authorList>
    </citation>
    <scope>NUCLEOTIDE SEQUENCE [LARGE SCALE GENOMIC DNA]</scope>
    <source>
        <strain evidence="5 6">B210</strain>
    </source>
</reference>
<dbReference type="Gene3D" id="2.20.25.110">
    <property type="entry name" value="S-adenosyl-L-methionine-dependent methyltransferases"/>
    <property type="match status" value="1"/>
</dbReference>
<evidence type="ECO:0000313" key="5">
    <source>
        <dbReference type="EMBL" id="RAL25427.1"/>
    </source>
</evidence>
<feature type="compositionally biased region" description="Pro residues" evidence="3">
    <location>
        <begin position="148"/>
        <end position="158"/>
    </location>
</feature>
<evidence type="ECO:0000256" key="2">
    <source>
        <dbReference type="ARBA" id="ARBA00022679"/>
    </source>
</evidence>
<accession>A0A328C9W5</accession>
<keyword evidence="1" id="KW-0489">Methyltransferase</keyword>
<dbReference type="PANTHER" id="PTHR43861:SF1">
    <property type="entry name" value="TRANS-ACONITATE 2-METHYLTRANSFERASE"/>
    <property type="match status" value="1"/>
</dbReference>
<gene>
    <name evidence="5" type="ORF">DL240_04245</name>
</gene>
<dbReference type="Gene3D" id="3.40.50.150">
    <property type="entry name" value="Vaccinia Virus protein VP39"/>
    <property type="match status" value="1"/>
</dbReference>
<feature type="compositionally biased region" description="Low complexity" evidence="3">
    <location>
        <begin position="159"/>
        <end position="168"/>
    </location>
</feature>
<feature type="compositionally biased region" description="Acidic residues" evidence="3">
    <location>
        <begin position="179"/>
        <end position="194"/>
    </location>
</feature>
<feature type="region of interest" description="Disordered" evidence="3">
    <location>
        <begin position="144"/>
        <end position="229"/>
    </location>
</feature>
<dbReference type="GO" id="GO:0008168">
    <property type="term" value="F:methyltransferase activity"/>
    <property type="evidence" value="ECO:0007669"/>
    <property type="project" value="UniProtKB-KW"/>
</dbReference>
<feature type="compositionally biased region" description="Low complexity" evidence="3">
    <location>
        <begin position="215"/>
        <end position="226"/>
    </location>
</feature>
<dbReference type="InterPro" id="IPR029063">
    <property type="entry name" value="SAM-dependent_MTases_sf"/>
</dbReference>
<dbReference type="EMBL" id="QHKO01000001">
    <property type="protein sequence ID" value="RAL25427.1"/>
    <property type="molecule type" value="Genomic_DNA"/>
</dbReference>
<proteinExistence type="predicted"/>
<dbReference type="SUPFAM" id="SSF53335">
    <property type="entry name" value="S-adenosyl-L-methionine-dependent methyltransferases"/>
    <property type="match status" value="1"/>
</dbReference>
<name>A0A328C9W5_9DELT</name>
<evidence type="ECO:0000313" key="6">
    <source>
        <dbReference type="Proteomes" id="UP000249169"/>
    </source>
</evidence>
<dbReference type="InterPro" id="IPR041698">
    <property type="entry name" value="Methyltransf_25"/>
</dbReference>
<dbReference type="RefSeq" id="WP_111728599.1">
    <property type="nucleotide sequence ID" value="NZ_QHKO01000001.1"/>
</dbReference>
<sequence length="547" mass="60650">MPNSADKTPEIGPNLEEESDVIELTEEVNKIAPRRGPAPELDALSLEMPEFRVPESSPDDDDDAVTTRVDGSILDAQAGYDRQEMVKTISMAPVRREDLEALAPRRAPELDHNLSDARFAPDIVTAPPRVLIKRWNDGLPLAALKLIGPPPPGSPPPVAAAALSSPPAGAIPPAPEPPSLEEESDVLELDEIEPISEPPPTRPPASAPATPPPVESASVETSSVEQEVPEDEIPFVPLVPEGEAKAPPVTLESEARAPAVAGGGDPELQGLVKELLEEKKTKNAGPRTRRLRPRDVWFQEVFSEEYLRTIPKSIGKRTGQEVDFIRKSLKLKKGSRILDLACGFGRHAIELAEQGYEMVGIDLSMPLLQKALGDAKRRSANVKFIHGDMRELNFSEVFDGCYLWDTSVGYFDDRTNLRVFQGIQRALKPGGRIVIDVINRDYVVRETPTRLWWEGEGCIFLEESEFDFQTSTLHAKRSFIYEDNSPPLEQNSYIRLYNVHELRQMLHVAGFQILEISGERFHKGYFLGASSRRVIVLAEKRVRKEPA</sequence>
<evidence type="ECO:0000259" key="4">
    <source>
        <dbReference type="Pfam" id="PF13649"/>
    </source>
</evidence>
<organism evidence="5 6">
    <name type="scientific">Lujinxingia litoralis</name>
    <dbReference type="NCBI Taxonomy" id="2211119"/>
    <lineage>
        <taxon>Bacteria</taxon>
        <taxon>Deltaproteobacteria</taxon>
        <taxon>Bradymonadales</taxon>
        <taxon>Lujinxingiaceae</taxon>
        <taxon>Lujinxingia</taxon>
    </lineage>
</organism>
<feature type="domain" description="Methyltransferase" evidence="4">
    <location>
        <begin position="337"/>
        <end position="431"/>
    </location>
</feature>
<dbReference type="Proteomes" id="UP000249169">
    <property type="component" value="Unassembled WGS sequence"/>
</dbReference>